<evidence type="ECO:0000256" key="5">
    <source>
        <dbReference type="ARBA" id="ARBA00022679"/>
    </source>
</evidence>
<evidence type="ECO:0000256" key="12">
    <source>
        <dbReference type="SAM" id="Phobius"/>
    </source>
</evidence>
<keyword evidence="11" id="KW-0325">Glycoprotein</keyword>
<evidence type="ECO:0000256" key="4">
    <source>
        <dbReference type="ARBA" id="ARBA00022676"/>
    </source>
</evidence>
<dbReference type="PROSITE" id="PS00375">
    <property type="entry name" value="UDPGT"/>
    <property type="match status" value="1"/>
</dbReference>
<evidence type="ECO:0000256" key="11">
    <source>
        <dbReference type="ARBA" id="ARBA00023180"/>
    </source>
</evidence>
<reference evidence="13" key="1">
    <citation type="submission" date="2020-10" db="EMBL/GenBank/DDBJ databases">
        <title>Feather gene expression reveals the developmental basis of iridescence in African starlings.</title>
        <authorList>
            <person name="Rubenstein D.R."/>
        </authorList>
    </citation>
    <scope>NUCLEOTIDE SEQUENCE</scope>
    <source>
        <strain evidence="13">SS15</strain>
        <tissue evidence="13">Liver</tissue>
    </source>
</reference>
<keyword evidence="8" id="KW-0256">Endoplasmic reticulum</keyword>
<evidence type="ECO:0000256" key="3">
    <source>
        <dbReference type="ARBA" id="ARBA00012544"/>
    </source>
</evidence>
<sequence length="1345" mass="152818">MREVVDMLQQKGHEVVVLAPEVTMHIKPSKNFVMKTFSGPYTQEEFEKDFKVFVRTFFEEGSFLERFFKMYEVMKKFGNMSAVWCQQLLQNKELIRYLEESKFDALLTDPVVPCGVILAEHLSLPSVYFLRGIPCGLDFEATQCPNPPSYVPRAFSQLTDRMTFLQRVKNLLFDTQNLFLCDFAFDPFSKLASEFLQREVTVLDLLQKGSVWLLRLEFVLDYARPLMPNIIPIGGVNCAHKELPQRGAGALVLPRVSFPGGTHLIPAGMAPGLSASPPVVVLFLSLLGLAAAGKLLVVPVDGSHWLSMQEVLDMLQQKGHEVVVVAPEVTLHIKPSKTFVMKTYPVPFTKEEMDEGIQGLIKDVFEGGSFLERFIRIYQRAKKNSALFLATCTHLIHNKELIRYLEESKFDAVLTDPFLPCGAILAEYLSLPSVYFLQQMPCRLEYQATQCPDPPSYVPRAFTDLTDHMTFLQRVKNLLYNIPNFFLCDFVFQPYAELASEFLKREVTMPDLLRQASIWLMKLDFVFHFPKPLMPNMVLISGVNCAYKKLNQDGSHWLSMRMVLEKLWEKGHEIVAVVPDAALFLKSSQSFTIKTYSVPYSQEFVDKSYQELGEKSFETLRLSVLLSNISELTNMFSSTCRHLLSNKELMKYLQDSKFDAIMMDPVLPCGPILAEYLSLPSVYFMRGLPCTLDYKATQAPSPVSYVPKTFSSASDHMTFPERVKNFLIGLSEPLLCDLFYLKYKNLASEFLQRDVTMQELFSQASVWLMRYDFVFEYPRPIMPNMVYIGGINCQQKQPLSKKFKWEATHDSFLVPSHSFTAVKNFPSSTREMVSPKPGFLSLASWAVFFLLLWTSGEGGKLLVIPIDGSHWLSMRPVVEKLRDKGHEIVVVAPEINLRIHSSPLYTLKTYPVSYTKEFVKAEFKQMGHRSFTPQPFLEKLSKIANFTSMFLDSCKRLLSDKELIQYLERSKFDAVFMDPFFPCGQILAEHLSLPSVYFLRGLPCSLEFQATMCPSPPSYVPRFFTRSTDRMSFQQRLGNLLATLGSSLACSVLYSPYNPLIREFLRREATVPELFSHAAVWLMKYDFVFEYPRPLMPNMVLVGGIGCTRENKLPQEFEAIVNASGEHGIVVFSLGSMVSEIPEKKAMEIAEALGTVPQTVLWRYTGKTPSNLPKNVKLIKWLPQNDLLAHPKTRAFITHGGSHGIYEGICNAVPMVLMPLFGDQMDNAKRVESRGAGLTLNILEMTSNDISNALKAVINDKKPIHPLDLAVHWVEFVMRHKGAPHLRPAAHDLNWVQYHSLDVIAFLAAVVLLSLFISFKCCLCCCRRCFCKKGRTGKPAKAKSH</sequence>
<evidence type="ECO:0000256" key="1">
    <source>
        <dbReference type="ARBA" id="ARBA00004389"/>
    </source>
</evidence>
<keyword evidence="9 12" id="KW-1133">Transmembrane helix</keyword>
<evidence type="ECO:0000313" key="15">
    <source>
        <dbReference type="Proteomes" id="UP000618051"/>
    </source>
</evidence>
<dbReference type="PANTHER" id="PTHR48043:SF161">
    <property type="entry name" value="UDP GLUCURONOSYLTRANSFERASE FAMILY 1 MEMBER A1"/>
    <property type="match status" value="1"/>
</dbReference>
<evidence type="ECO:0000256" key="6">
    <source>
        <dbReference type="ARBA" id="ARBA00022692"/>
    </source>
</evidence>
<keyword evidence="4" id="KW-0328">Glycosyltransferase</keyword>
<dbReference type="EC" id="2.4.1.17" evidence="3"/>
<reference evidence="14" key="3">
    <citation type="submission" date="2022-01" db="EMBL/GenBank/DDBJ databases">
        <authorList>
            <person name="Rubenstein D.R."/>
        </authorList>
    </citation>
    <scope>NUCLEOTIDE SEQUENCE</scope>
    <source>
        <strain evidence="14">SS15</strain>
        <tissue evidence="14">Liver</tissue>
    </source>
</reference>
<protein>
    <recommendedName>
        <fullName evidence="3">glucuronosyltransferase</fullName>
        <ecNumber evidence="3">2.4.1.17</ecNumber>
    </recommendedName>
</protein>
<comment type="caution">
    <text evidence="13">The sequence shown here is derived from an EMBL/GenBank/DDBJ whole genome shotgun (WGS) entry which is preliminary data.</text>
</comment>
<proteinExistence type="inferred from homology"/>
<dbReference type="InterPro" id="IPR002213">
    <property type="entry name" value="UDP_glucos_trans"/>
</dbReference>
<dbReference type="GO" id="GO:0005789">
    <property type="term" value="C:endoplasmic reticulum membrane"/>
    <property type="evidence" value="ECO:0007669"/>
    <property type="project" value="UniProtKB-SubCell"/>
</dbReference>
<keyword evidence="6 12" id="KW-0812">Transmembrane</keyword>
<dbReference type="FunFam" id="3.40.50.2000:FF:000021">
    <property type="entry name" value="UDP-glucuronosyltransferase"/>
    <property type="match status" value="1"/>
</dbReference>
<dbReference type="Pfam" id="PF00201">
    <property type="entry name" value="UDPGT"/>
    <property type="match status" value="4"/>
</dbReference>
<evidence type="ECO:0000313" key="13">
    <source>
        <dbReference type="EMBL" id="KAG0113642.1"/>
    </source>
</evidence>
<feature type="transmembrane region" description="Helical" evidence="12">
    <location>
        <begin position="1303"/>
        <end position="1326"/>
    </location>
</feature>
<keyword evidence="7" id="KW-0732">Signal</keyword>
<dbReference type="EMBL" id="JADDUC010000408">
    <property type="protein sequence ID" value="KAG0113642.1"/>
    <property type="molecule type" value="Genomic_DNA"/>
</dbReference>
<dbReference type="OrthoDB" id="5835829at2759"/>
<dbReference type="PANTHER" id="PTHR48043">
    <property type="entry name" value="EG:EG0003.4 PROTEIN-RELATED"/>
    <property type="match status" value="1"/>
</dbReference>
<dbReference type="Proteomes" id="UP000618051">
    <property type="component" value="Unassembled WGS sequence"/>
</dbReference>
<evidence type="ECO:0000256" key="2">
    <source>
        <dbReference type="ARBA" id="ARBA00009995"/>
    </source>
</evidence>
<gene>
    <name evidence="14" type="ORF">IHE44_0014169</name>
    <name evidence="13" type="ORF">IHE44_010046</name>
</gene>
<comment type="subcellular location">
    <subcellularLocation>
        <location evidence="1">Endoplasmic reticulum membrane</location>
        <topology evidence="1">Single-pass membrane protein</topology>
    </subcellularLocation>
</comment>
<evidence type="ECO:0000313" key="14">
    <source>
        <dbReference type="EMBL" id="KAI1236951.1"/>
    </source>
</evidence>
<dbReference type="SUPFAM" id="SSF53756">
    <property type="entry name" value="UDP-Glycosyltransferase/glycogen phosphorylase"/>
    <property type="match status" value="4"/>
</dbReference>
<accession>A0A835TMT5</accession>
<dbReference type="InterPro" id="IPR050271">
    <property type="entry name" value="UDP-glycosyltransferase"/>
</dbReference>
<keyword evidence="10 12" id="KW-0472">Membrane</keyword>
<name>A0A835TMT5_9PASS</name>
<evidence type="ECO:0000256" key="10">
    <source>
        <dbReference type="ARBA" id="ARBA00023136"/>
    </source>
</evidence>
<organism evidence="13">
    <name type="scientific">Lamprotornis superbus</name>
    <dbReference type="NCBI Taxonomy" id="245042"/>
    <lineage>
        <taxon>Eukaryota</taxon>
        <taxon>Metazoa</taxon>
        <taxon>Chordata</taxon>
        <taxon>Craniata</taxon>
        <taxon>Vertebrata</taxon>
        <taxon>Euteleostomi</taxon>
        <taxon>Archelosauria</taxon>
        <taxon>Archosauria</taxon>
        <taxon>Dinosauria</taxon>
        <taxon>Saurischia</taxon>
        <taxon>Theropoda</taxon>
        <taxon>Coelurosauria</taxon>
        <taxon>Aves</taxon>
        <taxon>Neognathae</taxon>
        <taxon>Neoaves</taxon>
        <taxon>Telluraves</taxon>
        <taxon>Australaves</taxon>
        <taxon>Passeriformes</taxon>
        <taxon>Sturnidae</taxon>
        <taxon>Lamprotornis</taxon>
    </lineage>
</organism>
<dbReference type="GO" id="GO:0015020">
    <property type="term" value="F:glucuronosyltransferase activity"/>
    <property type="evidence" value="ECO:0007669"/>
    <property type="project" value="UniProtKB-EC"/>
</dbReference>
<reference evidence="14 15" key="2">
    <citation type="journal article" date="2021" name="J. Hered.">
        <title>Feather Gene Expression Elucidates the Developmental Basis of Plumage Iridescence in African Starlings.</title>
        <authorList>
            <person name="Rubenstein D.R."/>
            <person name="Corvelo A."/>
            <person name="MacManes M.D."/>
            <person name="Maia R."/>
            <person name="Narzisi G."/>
            <person name="Rousaki A."/>
            <person name="Vandenabeele P."/>
            <person name="Shawkey M.D."/>
            <person name="Solomon J."/>
        </authorList>
    </citation>
    <scope>NUCLEOTIDE SEQUENCE [LARGE SCALE GENOMIC DNA]</scope>
    <source>
        <strain evidence="14">SS15</strain>
    </source>
</reference>
<dbReference type="EMBL" id="JADDUC020000008">
    <property type="protein sequence ID" value="KAI1236951.1"/>
    <property type="molecule type" value="Genomic_DNA"/>
</dbReference>
<dbReference type="CDD" id="cd03784">
    <property type="entry name" value="GT1_Gtf-like"/>
    <property type="match status" value="1"/>
</dbReference>
<dbReference type="FunFam" id="3.40.50.2000:FF:000066">
    <property type="entry name" value="UDP-glucuronosyltransferase 1-1"/>
    <property type="match status" value="4"/>
</dbReference>
<evidence type="ECO:0000256" key="7">
    <source>
        <dbReference type="ARBA" id="ARBA00022729"/>
    </source>
</evidence>
<evidence type="ECO:0000256" key="9">
    <source>
        <dbReference type="ARBA" id="ARBA00022989"/>
    </source>
</evidence>
<comment type="similarity">
    <text evidence="2">Belongs to the UDP-glycosyltransferase family.</text>
</comment>
<keyword evidence="5" id="KW-0808">Transferase</keyword>
<dbReference type="InterPro" id="IPR035595">
    <property type="entry name" value="UDP_glycos_trans_CS"/>
</dbReference>
<dbReference type="Gene3D" id="3.40.50.2000">
    <property type="entry name" value="Glycogen Phosphorylase B"/>
    <property type="match status" value="5"/>
</dbReference>
<evidence type="ECO:0000256" key="8">
    <source>
        <dbReference type="ARBA" id="ARBA00022824"/>
    </source>
</evidence>
<keyword evidence="15" id="KW-1185">Reference proteome</keyword>